<dbReference type="PANTHER" id="PTHR30373:SF2">
    <property type="entry name" value="UPF0603 PROTEIN YGCG"/>
    <property type="match status" value="1"/>
</dbReference>
<name>A0A6G4R5A2_9CAUL</name>
<evidence type="ECO:0000259" key="3">
    <source>
        <dbReference type="Pfam" id="PF04536"/>
    </source>
</evidence>
<feature type="chain" id="PRO_5026078577" evidence="2">
    <location>
        <begin position="26"/>
        <end position="269"/>
    </location>
</feature>
<gene>
    <name evidence="4" type="ORF">G5B46_22180</name>
</gene>
<accession>A0A6G4R5A2</accession>
<keyword evidence="1" id="KW-0812">Transmembrane</keyword>
<feature type="signal peptide" evidence="2">
    <location>
        <begin position="1"/>
        <end position="25"/>
    </location>
</feature>
<protein>
    <submittedName>
        <fullName evidence="4">Methanol dehydrogenase</fullName>
    </submittedName>
</protein>
<comment type="caution">
    <text evidence="4">The sequence shown here is derived from an EMBL/GenBank/DDBJ whole genome shotgun (WGS) entry which is preliminary data.</text>
</comment>
<keyword evidence="1" id="KW-0472">Membrane</keyword>
<dbReference type="Gene3D" id="3.10.310.50">
    <property type="match status" value="1"/>
</dbReference>
<dbReference type="EMBL" id="JAAKGT010000016">
    <property type="protein sequence ID" value="NGM52328.1"/>
    <property type="molecule type" value="Genomic_DNA"/>
</dbReference>
<evidence type="ECO:0000256" key="1">
    <source>
        <dbReference type="SAM" id="Phobius"/>
    </source>
</evidence>
<reference evidence="4" key="1">
    <citation type="submission" date="2020-02" db="EMBL/GenBank/DDBJ databases">
        <authorList>
            <person name="Gao J."/>
            <person name="Sun J."/>
        </authorList>
    </citation>
    <scope>NUCLEOTIDE SEQUENCE</scope>
    <source>
        <strain evidence="4">602-2</strain>
    </source>
</reference>
<organism evidence="4">
    <name type="scientific">Caulobacter sp. 602-2</name>
    <dbReference type="NCBI Taxonomy" id="2710887"/>
    <lineage>
        <taxon>Bacteria</taxon>
        <taxon>Pseudomonadati</taxon>
        <taxon>Pseudomonadota</taxon>
        <taxon>Alphaproteobacteria</taxon>
        <taxon>Caulobacterales</taxon>
        <taxon>Caulobacteraceae</taxon>
        <taxon>Caulobacter</taxon>
    </lineage>
</organism>
<feature type="transmembrane region" description="Helical" evidence="1">
    <location>
        <begin position="187"/>
        <end position="207"/>
    </location>
</feature>
<dbReference type="InterPro" id="IPR007621">
    <property type="entry name" value="TPM_dom"/>
</dbReference>
<dbReference type="PANTHER" id="PTHR30373">
    <property type="entry name" value="UPF0603 PROTEIN YGCG"/>
    <property type="match status" value="1"/>
</dbReference>
<dbReference type="AlphaFoldDB" id="A0A6G4R5A2"/>
<proteinExistence type="predicted"/>
<keyword evidence="1" id="KW-1133">Transmembrane helix</keyword>
<evidence type="ECO:0000313" key="4">
    <source>
        <dbReference type="EMBL" id="NGM52328.1"/>
    </source>
</evidence>
<keyword evidence="2" id="KW-0732">Signal</keyword>
<sequence length="269" mass="27755">MRGRRWLAAPLAFLVVLLLAAAAFAAPTFPPLSGRVVDQAGILSPAAEQKLADELATLEKQTGRQLVVATLSSLQGYEIEDYGYQLGRAWGIGEKDRNTGALLIVAPSERKVRIEVGYGLEPVLTDALSSVIIQSAILPRFKAGDMEGGIVAGTDALVKQLSLPDGEARAQVAQAADAERQDDSGGVPVVAIFIVFIVAVMILRAMFGRRRYRRSGLGSAVGEALPWILINALTSSNRGGGGGWSSGGGGGGFSGGGGSFGGGGSSGSW</sequence>
<dbReference type="Pfam" id="PF04536">
    <property type="entry name" value="TPM_phosphatase"/>
    <property type="match status" value="1"/>
</dbReference>
<dbReference type="RefSeq" id="WP_165262657.1">
    <property type="nucleotide sequence ID" value="NZ_JAAKGT010000016.1"/>
</dbReference>
<feature type="domain" description="TPM" evidence="3">
    <location>
        <begin position="36"/>
        <end position="159"/>
    </location>
</feature>
<evidence type="ECO:0000256" key="2">
    <source>
        <dbReference type="SAM" id="SignalP"/>
    </source>
</evidence>